<protein>
    <recommendedName>
        <fullName evidence="6">Cryptic loci regulator 2 N-terminal domain-containing protein</fullName>
    </recommendedName>
</protein>
<dbReference type="OrthoDB" id="438224at2759"/>
<name>A0A6A6H8Z7_VIRVR</name>
<dbReference type="Pfam" id="PF16761">
    <property type="entry name" value="Clr2_transil"/>
    <property type="match status" value="1"/>
</dbReference>
<dbReference type="InterPro" id="IPR018839">
    <property type="entry name" value="Tscrpt-silencing_Clr2_C"/>
</dbReference>
<accession>A0A6A6H8Z7</accession>
<organism evidence="4 5">
    <name type="scientific">Viridothelium virens</name>
    <name type="common">Speckled blister lichen</name>
    <name type="synonym">Trypethelium virens</name>
    <dbReference type="NCBI Taxonomy" id="1048519"/>
    <lineage>
        <taxon>Eukaryota</taxon>
        <taxon>Fungi</taxon>
        <taxon>Dikarya</taxon>
        <taxon>Ascomycota</taxon>
        <taxon>Pezizomycotina</taxon>
        <taxon>Dothideomycetes</taxon>
        <taxon>Dothideomycetes incertae sedis</taxon>
        <taxon>Trypetheliales</taxon>
        <taxon>Trypetheliaceae</taxon>
        <taxon>Viridothelium</taxon>
    </lineage>
</organism>
<proteinExistence type="predicted"/>
<feature type="domain" description="Cryptic loci regulator 2 C-terminal" evidence="2">
    <location>
        <begin position="368"/>
        <end position="490"/>
    </location>
</feature>
<feature type="domain" description="Cryptic loci regulator 2 N-terminal" evidence="3">
    <location>
        <begin position="59"/>
        <end position="122"/>
    </location>
</feature>
<dbReference type="AlphaFoldDB" id="A0A6A6H8Z7"/>
<dbReference type="InterPro" id="IPR038986">
    <property type="entry name" value="Clr2"/>
</dbReference>
<evidence type="ECO:0000313" key="4">
    <source>
        <dbReference type="EMBL" id="KAF2234140.1"/>
    </source>
</evidence>
<feature type="non-terminal residue" evidence="4">
    <location>
        <position position="597"/>
    </location>
</feature>
<feature type="non-terminal residue" evidence="4">
    <location>
        <position position="1"/>
    </location>
</feature>
<evidence type="ECO:0000259" key="3">
    <source>
        <dbReference type="Pfam" id="PF16761"/>
    </source>
</evidence>
<evidence type="ECO:0000256" key="1">
    <source>
        <dbReference type="SAM" id="MobiDB-lite"/>
    </source>
</evidence>
<gene>
    <name evidence="4" type="ORF">EV356DRAFT_434688</name>
</gene>
<keyword evidence="5" id="KW-1185">Reference proteome</keyword>
<dbReference type="GO" id="GO:0031934">
    <property type="term" value="C:mating-type region heterochromatin"/>
    <property type="evidence" value="ECO:0007669"/>
    <property type="project" value="TreeGrafter"/>
</dbReference>
<feature type="region of interest" description="Disordered" evidence="1">
    <location>
        <begin position="141"/>
        <end position="165"/>
    </location>
</feature>
<evidence type="ECO:0000259" key="2">
    <source>
        <dbReference type="Pfam" id="PF10383"/>
    </source>
</evidence>
<sequence length="597" mass="67938">TTMSLNQTQVVTIDTFSDGDSTHVPNSTLHWKADATLYLEKIAALWMHHRGEAVTGVRYILNRLPDGYTLWAKRRSTSEKIIDKWLFGHPSHKYFDSPNRFFPHFLHLMDHGTNAGCPCTVCGAKGSKIPPVGGNRLPSIPIIGAKPRGRPPTKEPPPPLDAEGTPDIYRSLINKLQRDRQIDVSIEEHMSLDWRVESEHLQEMLEKLPTQPSWIPRLGELVLFVRHLDKHDMIQRDPSGVFKIFKQDQKQWEGFPLWEAGVITQVAQEELQMQELIRQSNKDYQVNYAGFRVEPISDPNSKDKPFSRQYKYVPLHHIRPFAFWTEILHGTPQEKIHETVQNAKTLASSLTLLSKHRFRGTWPSSDIFCKGLYLGSELVVVGDTIRLLPILDTAKVTDILKITAIKLKFSDLHQASHDDQSDGHPYNSRVIVTGKAYTIDVKKASPGAQPVRPSFGLIPAGIHGFGKWYPMHAGDQSMQITFNSILGRCYDSKALQLWFSSLEPTANEIVKQSMELSSGLQGTLEARSHARKRDKRLSREGRKWLWTDTRAEALDVESLNGIETSKHDENRNPRRWVRYIKELDGIAGPEDKAALKR</sequence>
<dbReference type="EMBL" id="ML991801">
    <property type="protein sequence ID" value="KAF2234140.1"/>
    <property type="molecule type" value="Genomic_DNA"/>
</dbReference>
<dbReference type="Pfam" id="PF10383">
    <property type="entry name" value="Clr2"/>
    <property type="match status" value="1"/>
</dbReference>
<dbReference type="InterPro" id="IPR031915">
    <property type="entry name" value="Clr2_N"/>
</dbReference>
<evidence type="ECO:0000313" key="5">
    <source>
        <dbReference type="Proteomes" id="UP000800092"/>
    </source>
</evidence>
<evidence type="ECO:0008006" key="6">
    <source>
        <dbReference type="Google" id="ProtNLM"/>
    </source>
</evidence>
<dbReference type="Proteomes" id="UP000800092">
    <property type="component" value="Unassembled WGS sequence"/>
</dbReference>
<dbReference type="PANTHER" id="PTHR38046:SF1">
    <property type="entry name" value="CRYPTIC LOCI REGULATOR 2"/>
    <property type="match status" value="1"/>
</dbReference>
<reference evidence="4" key="1">
    <citation type="journal article" date="2020" name="Stud. Mycol.">
        <title>101 Dothideomycetes genomes: a test case for predicting lifestyles and emergence of pathogens.</title>
        <authorList>
            <person name="Haridas S."/>
            <person name="Albert R."/>
            <person name="Binder M."/>
            <person name="Bloem J."/>
            <person name="Labutti K."/>
            <person name="Salamov A."/>
            <person name="Andreopoulos B."/>
            <person name="Baker S."/>
            <person name="Barry K."/>
            <person name="Bills G."/>
            <person name="Bluhm B."/>
            <person name="Cannon C."/>
            <person name="Castanera R."/>
            <person name="Culley D."/>
            <person name="Daum C."/>
            <person name="Ezra D."/>
            <person name="Gonzalez J."/>
            <person name="Henrissat B."/>
            <person name="Kuo A."/>
            <person name="Liang C."/>
            <person name="Lipzen A."/>
            <person name="Lutzoni F."/>
            <person name="Magnuson J."/>
            <person name="Mondo S."/>
            <person name="Nolan M."/>
            <person name="Ohm R."/>
            <person name="Pangilinan J."/>
            <person name="Park H.-J."/>
            <person name="Ramirez L."/>
            <person name="Alfaro M."/>
            <person name="Sun H."/>
            <person name="Tritt A."/>
            <person name="Yoshinaga Y."/>
            <person name="Zwiers L.-H."/>
            <person name="Turgeon B."/>
            <person name="Goodwin S."/>
            <person name="Spatafora J."/>
            <person name="Crous P."/>
            <person name="Grigoriev I."/>
        </authorList>
    </citation>
    <scope>NUCLEOTIDE SEQUENCE</scope>
    <source>
        <strain evidence="4">Tuck. ex Michener</strain>
    </source>
</reference>
<dbReference type="PANTHER" id="PTHR38046">
    <property type="entry name" value="CRYPTIC LOCI REGULATOR 2"/>
    <property type="match status" value="1"/>
</dbReference>
<dbReference type="GO" id="GO:0030466">
    <property type="term" value="P:silent mating-type cassette heterochromatin formation"/>
    <property type="evidence" value="ECO:0007669"/>
    <property type="project" value="TreeGrafter"/>
</dbReference>
<dbReference type="GO" id="GO:0033553">
    <property type="term" value="C:rDNA heterochromatin"/>
    <property type="evidence" value="ECO:0007669"/>
    <property type="project" value="TreeGrafter"/>
</dbReference>
<dbReference type="GO" id="GO:0070824">
    <property type="term" value="C:SHREC complex"/>
    <property type="evidence" value="ECO:0007669"/>
    <property type="project" value="InterPro"/>
</dbReference>